<evidence type="ECO:0000313" key="2">
    <source>
        <dbReference type="Proteomes" id="UP001527925"/>
    </source>
</evidence>
<evidence type="ECO:0000313" key="1">
    <source>
        <dbReference type="EMBL" id="KAL2920210.1"/>
    </source>
</evidence>
<keyword evidence="2" id="KW-1185">Reference proteome</keyword>
<reference evidence="1 2" key="1">
    <citation type="submission" date="2023-09" db="EMBL/GenBank/DDBJ databases">
        <title>Pangenome analysis of Batrachochytrium dendrobatidis and related Chytrids.</title>
        <authorList>
            <person name="Yacoub M.N."/>
            <person name="Stajich J.E."/>
            <person name="James T.Y."/>
        </authorList>
    </citation>
    <scope>NUCLEOTIDE SEQUENCE [LARGE SCALE GENOMIC DNA]</scope>
    <source>
        <strain evidence="1 2">JEL0888</strain>
    </source>
</reference>
<gene>
    <name evidence="1" type="ORF">HK105_200278</name>
</gene>
<name>A0ABR4NL03_9FUNG</name>
<dbReference type="SUPFAM" id="SSF56219">
    <property type="entry name" value="DNase I-like"/>
    <property type="match status" value="1"/>
</dbReference>
<protein>
    <recommendedName>
        <fullName evidence="3">Endonuclease/exonuclease/phosphatase domain-containing protein</fullName>
    </recommendedName>
</protein>
<organism evidence="1 2">
    <name type="scientific">Polyrhizophydium stewartii</name>
    <dbReference type="NCBI Taxonomy" id="2732419"/>
    <lineage>
        <taxon>Eukaryota</taxon>
        <taxon>Fungi</taxon>
        <taxon>Fungi incertae sedis</taxon>
        <taxon>Chytridiomycota</taxon>
        <taxon>Chytridiomycota incertae sedis</taxon>
        <taxon>Chytridiomycetes</taxon>
        <taxon>Rhizophydiales</taxon>
        <taxon>Rhizophydiales incertae sedis</taxon>
        <taxon>Polyrhizophydium</taxon>
    </lineage>
</organism>
<dbReference type="Gene3D" id="3.60.10.10">
    <property type="entry name" value="Endonuclease/exonuclease/phosphatase"/>
    <property type="match status" value="1"/>
</dbReference>
<dbReference type="InterPro" id="IPR036691">
    <property type="entry name" value="Endo/exonu/phosph_ase_sf"/>
</dbReference>
<dbReference type="EMBL" id="JADGIZ020000001">
    <property type="protein sequence ID" value="KAL2920210.1"/>
    <property type="molecule type" value="Genomic_DNA"/>
</dbReference>
<accession>A0ABR4NL03</accession>
<sequence>MALTLKLTMALAPVLPKVDGIGRVLVCNVHFSSDATPEGAQIRTRQIHQLVSTIETMYAHLQQRVILSGSFNMNAVKNDVDGAQLLMLMWRLGLETAVNTHAHGLADMYARAGFSDNVRDYLFASRALGELVQLSVVDRPVETEAPGARVHLPLLGLLQISSSAGDC</sequence>
<comment type="caution">
    <text evidence="1">The sequence shown here is derived from an EMBL/GenBank/DDBJ whole genome shotgun (WGS) entry which is preliminary data.</text>
</comment>
<dbReference type="Proteomes" id="UP001527925">
    <property type="component" value="Unassembled WGS sequence"/>
</dbReference>
<proteinExistence type="predicted"/>
<evidence type="ECO:0008006" key="3">
    <source>
        <dbReference type="Google" id="ProtNLM"/>
    </source>
</evidence>